<evidence type="ECO:0000256" key="2">
    <source>
        <dbReference type="SAM" id="Phobius"/>
    </source>
</evidence>
<reference evidence="3 4" key="1">
    <citation type="submission" date="2018-11" db="EMBL/GenBank/DDBJ databases">
        <title>Genome assembly of Steccherinum ochraceum LE-BIN_3174, the white-rot fungus of the Steccherinaceae family (The Residual Polyporoid clade, Polyporales, Basidiomycota).</title>
        <authorList>
            <person name="Fedorova T.V."/>
            <person name="Glazunova O.A."/>
            <person name="Landesman E.O."/>
            <person name="Moiseenko K.V."/>
            <person name="Psurtseva N.V."/>
            <person name="Savinova O.S."/>
            <person name="Shakhova N.V."/>
            <person name="Tyazhelova T.V."/>
            <person name="Vasina D.V."/>
        </authorList>
    </citation>
    <scope>NUCLEOTIDE SEQUENCE [LARGE SCALE GENOMIC DNA]</scope>
    <source>
        <strain evidence="3 4">LE-BIN_3174</strain>
    </source>
</reference>
<keyword evidence="2" id="KW-0812">Transmembrane</keyword>
<keyword evidence="4" id="KW-1185">Reference proteome</keyword>
<organism evidence="3 4">
    <name type="scientific">Steccherinum ochraceum</name>
    <dbReference type="NCBI Taxonomy" id="92696"/>
    <lineage>
        <taxon>Eukaryota</taxon>
        <taxon>Fungi</taxon>
        <taxon>Dikarya</taxon>
        <taxon>Basidiomycota</taxon>
        <taxon>Agaricomycotina</taxon>
        <taxon>Agaricomycetes</taxon>
        <taxon>Polyporales</taxon>
        <taxon>Steccherinaceae</taxon>
        <taxon>Steccherinum</taxon>
    </lineage>
</organism>
<name>A0A4R0R8G9_9APHY</name>
<accession>A0A4R0R8G9</accession>
<feature type="non-terminal residue" evidence="3">
    <location>
        <position position="1"/>
    </location>
</feature>
<dbReference type="EMBL" id="RWJN01000338">
    <property type="protein sequence ID" value="TCD62886.1"/>
    <property type="molecule type" value="Genomic_DNA"/>
</dbReference>
<sequence>YNMGGRKIGQGLSIFPLPSSDSHRVSSSPTERHSINPSAGLPHHDHPAWRRSKGRDRGSHAPCSGWDMSGKSSHPSSRLRALPQAAPWSLLPRDTHRGHLSVPQDRVLFQRPAGKRIRSGANADEMTWAKLLSTLRGSPPAVPSPDFRALRRRNSTQTILRLSWFLFSSSFFAIIIGLLRTDDYRVSGGPDKRKFDSSVDRLLFAGCWTLRVSFGSGSQDRVHADPQFAATSVLDSSIFNGTLAAPLLAVVFTTTEGYAFENFPTEAAIRREQRLVLDSTTRPTRLAASDGTTLMATRAIKTQAPP</sequence>
<proteinExistence type="predicted"/>
<evidence type="ECO:0000313" key="3">
    <source>
        <dbReference type="EMBL" id="TCD62886.1"/>
    </source>
</evidence>
<gene>
    <name evidence="3" type="ORF">EIP91_006270</name>
</gene>
<keyword evidence="2" id="KW-0472">Membrane</keyword>
<feature type="transmembrane region" description="Helical" evidence="2">
    <location>
        <begin position="158"/>
        <end position="179"/>
    </location>
</feature>
<dbReference type="Proteomes" id="UP000292702">
    <property type="component" value="Unassembled WGS sequence"/>
</dbReference>
<keyword evidence="2" id="KW-1133">Transmembrane helix</keyword>
<comment type="caution">
    <text evidence="3">The sequence shown here is derived from an EMBL/GenBank/DDBJ whole genome shotgun (WGS) entry which is preliminary data.</text>
</comment>
<evidence type="ECO:0000256" key="1">
    <source>
        <dbReference type="SAM" id="MobiDB-lite"/>
    </source>
</evidence>
<protein>
    <submittedName>
        <fullName evidence="3">Uncharacterized protein</fullName>
    </submittedName>
</protein>
<dbReference type="AlphaFoldDB" id="A0A4R0R8G9"/>
<evidence type="ECO:0000313" key="4">
    <source>
        <dbReference type="Proteomes" id="UP000292702"/>
    </source>
</evidence>
<feature type="region of interest" description="Disordered" evidence="1">
    <location>
        <begin position="1"/>
        <end position="79"/>
    </location>
</feature>